<feature type="chain" id="PRO_5022868518" evidence="1">
    <location>
        <begin position="24"/>
        <end position="384"/>
    </location>
</feature>
<proteinExistence type="predicted"/>
<feature type="signal peptide" evidence="1">
    <location>
        <begin position="1"/>
        <end position="23"/>
    </location>
</feature>
<protein>
    <submittedName>
        <fullName evidence="2">Porin</fullName>
    </submittedName>
</protein>
<accession>A0A5B7YB56</accession>
<dbReference type="SUPFAM" id="SSF56935">
    <property type="entry name" value="Porins"/>
    <property type="match status" value="1"/>
</dbReference>
<dbReference type="OrthoDB" id="190887at2"/>
<evidence type="ECO:0000313" key="3">
    <source>
        <dbReference type="Proteomes" id="UP000304912"/>
    </source>
</evidence>
<dbReference type="EMBL" id="CP039852">
    <property type="protein sequence ID" value="QCZ92426.1"/>
    <property type="molecule type" value="Genomic_DNA"/>
</dbReference>
<keyword evidence="3" id="KW-1185">Reference proteome</keyword>
<dbReference type="RefSeq" id="WP_139755180.1">
    <property type="nucleotide sequence ID" value="NZ_CP039852.1"/>
</dbReference>
<dbReference type="Pfam" id="PF19577">
    <property type="entry name" value="DcaP"/>
    <property type="match status" value="1"/>
</dbReference>
<organism evidence="2 3">
    <name type="scientific">Salinimonas iocasae</name>
    <dbReference type="NCBI Taxonomy" id="2572577"/>
    <lineage>
        <taxon>Bacteria</taxon>
        <taxon>Pseudomonadati</taxon>
        <taxon>Pseudomonadota</taxon>
        <taxon>Gammaproteobacteria</taxon>
        <taxon>Alteromonadales</taxon>
        <taxon>Alteromonadaceae</taxon>
        <taxon>Alteromonas/Salinimonas group</taxon>
        <taxon>Salinimonas</taxon>
    </lineage>
</organism>
<evidence type="ECO:0000256" key="1">
    <source>
        <dbReference type="SAM" id="SignalP"/>
    </source>
</evidence>
<name>A0A5B7YB56_9ALTE</name>
<reference evidence="2 3" key="1">
    <citation type="submission" date="2019-04" db="EMBL/GenBank/DDBJ databases">
        <title>Salinimonas iocasae sp. nov., a halophilic bacterium isolated from the outer tube casing of tubeworms in Okinawa Trough.</title>
        <authorList>
            <person name="Zhang H."/>
            <person name="Wang H."/>
            <person name="Li C."/>
        </authorList>
    </citation>
    <scope>NUCLEOTIDE SEQUENCE [LARGE SCALE GENOMIC DNA]</scope>
    <source>
        <strain evidence="2 3">KX18D6</strain>
    </source>
</reference>
<gene>
    <name evidence="2" type="ORF">FBQ74_02590</name>
</gene>
<evidence type="ECO:0000313" key="2">
    <source>
        <dbReference type="EMBL" id="QCZ92426.1"/>
    </source>
</evidence>
<dbReference type="InterPro" id="IPR045748">
    <property type="entry name" value="DcaP"/>
</dbReference>
<keyword evidence="1" id="KW-0732">Signal</keyword>
<dbReference type="Proteomes" id="UP000304912">
    <property type="component" value="Chromosome"/>
</dbReference>
<dbReference type="AlphaFoldDB" id="A0A5B7YB56"/>
<dbReference type="KEGG" id="salk:FBQ74_02590"/>
<sequence length="384" mass="41661">MKHTMKKTAVVCALSSLGFCASAATLGNTDVAFSGYIKADAMVSDYSDGSLPSGSIGRDFYIPSLTPVGGPDEDVQFDAHIRQSRFRFATETPTESGDSIKGVLELDFIVTSGGDERISNSYLPRVRHAYLQYKNWLVGQTWTTFMDVSILPDSLDFIGVTDGVTFGRQTMVRYTNGGLEVALENPETTVTPFGGGGRIVADDNSVPDLIAAYTIRDDWGHFKVAGLMRQLSYNDGALVDADETGYGIALSSKINLGADDIRMMFNTGAGMGRYSSLNSANGAVITQNNDLETIDSYGYSIAYRHVWSERSRSSIMFSALNIDNDTSLTGMGVTESSYSTRINYLYSPVAALTLGAEYTFAQREIEAGLEGDMNRVQVSAKYAF</sequence>